<name>A0A5J4VWU8_9EUKA</name>
<evidence type="ECO:0000313" key="1">
    <source>
        <dbReference type="EMBL" id="KAA6387028.1"/>
    </source>
</evidence>
<accession>A0A5J4VWU8</accession>
<gene>
    <name evidence="1" type="ORF">EZS28_017445</name>
</gene>
<dbReference type="EMBL" id="SNRW01004552">
    <property type="protein sequence ID" value="KAA6387028.1"/>
    <property type="molecule type" value="Genomic_DNA"/>
</dbReference>
<reference evidence="1 2" key="1">
    <citation type="submission" date="2019-03" db="EMBL/GenBank/DDBJ databases">
        <title>Single cell metagenomics reveals metabolic interactions within the superorganism composed of flagellate Streblomastix strix and complex community of Bacteroidetes bacteria on its surface.</title>
        <authorList>
            <person name="Treitli S.C."/>
            <person name="Kolisko M."/>
            <person name="Husnik F."/>
            <person name="Keeling P."/>
            <person name="Hampl V."/>
        </authorList>
    </citation>
    <scope>NUCLEOTIDE SEQUENCE [LARGE SCALE GENOMIC DNA]</scope>
    <source>
        <strain evidence="1">ST1C</strain>
    </source>
</reference>
<dbReference type="AlphaFoldDB" id="A0A5J4VWU8"/>
<dbReference type="Proteomes" id="UP000324800">
    <property type="component" value="Unassembled WGS sequence"/>
</dbReference>
<comment type="caution">
    <text evidence="1">The sequence shown here is derived from an EMBL/GenBank/DDBJ whole genome shotgun (WGS) entry which is preliminary data.</text>
</comment>
<sequence>MPTLNYITFDIETLENIINVDSLIVQLEPLSVASAATINGVITTLYFDLQNGSDFIELWIRKLFEVVIKVNEANLSNIPDITIDDKNCMPYKPQVSVIGFNSKKFDMNLLLKHLIKNKTKIQYMGSTTQAKQTIVSH</sequence>
<evidence type="ECO:0000313" key="2">
    <source>
        <dbReference type="Proteomes" id="UP000324800"/>
    </source>
</evidence>
<protein>
    <submittedName>
        <fullName evidence="1">Uncharacterized protein</fullName>
    </submittedName>
</protein>
<proteinExistence type="predicted"/>
<organism evidence="1 2">
    <name type="scientific">Streblomastix strix</name>
    <dbReference type="NCBI Taxonomy" id="222440"/>
    <lineage>
        <taxon>Eukaryota</taxon>
        <taxon>Metamonada</taxon>
        <taxon>Preaxostyla</taxon>
        <taxon>Oxymonadida</taxon>
        <taxon>Streblomastigidae</taxon>
        <taxon>Streblomastix</taxon>
    </lineage>
</organism>